<feature type="transmembrane region" description="Helical" evidence="1">
    <location>
        <begin position="51"/>
        <end position="75"/>
    </location>
</feature>
<feature type="transmembrane region" description="Helical" evidence="1">
    <location>
        <begin position="200"/>
        <end position="220"/>
    </location>
</feature>
<keyword evidence="1" id="KW-0472">Membrane</keyword>
<organism evidence="2 3">
    <name type="scientific">Halococcoides cellulosivorans</name>
    <dbReference type="NCBI Taxonomy" id="1679096"/>
    <lineage>
        <taxon>Archaea</taxon>
        <taxon>Methanobacteriati</taxon>
        <taxon>Methanobacteriota</taxon>
        <taxon>Stenosarchaea group</taxon>
        <taxon>Halobacteria</taxon>
        <taxon>Halobacteriales</taxon>
        <taxon>Haloarculaceae</taxon>
        <taxon>Halococcoides</taxon>
    </lineage>
</organism>
<sequence length="225" mass="23562">MAETDDWAYLNIVGALPGWTPTPMLALAIQFGGFGGVALVVAAVLDQWTALPAALVAIGVATAGSGLMTVVSDRIRRADPPPGYRDLLFGSSVDVVMGVVAFVAFLTYVLTRDPPGIVGAVVGPETPAPVVFLALLVIWDLCYRIGTAWWASVVGAWRSLVYAGSFDRATRQAFVVCDLLVLAFAGIQLALVPFAWGTLLAWLVVGHVLAVAVVSGGSIVRLRLG</sequence>
<evidence type="ECO:0000313" key="2">
    <source>
        <dbReference type="EMBL" id="AWB27278.1"/>
    </source>
</evidence>
<keyword evidence="3" id="KW-1185">Reference proteome</keyword>
<feature type="transmembrane region" description="Helical" evidence="1">
    <location>
        <begin position="87"/>
        <end position="110"/>
    </location>
</feature>
<evidence type="ECO:0000256" key="1">
    <source>
        <dbReference type="SAM" id="Phobius"/>
    </source>
</evidence>
<dbReference type="RefSeq" id="WP_108381647.1">
    <property type="nucleotide sequence ID" value="NZ_CP028858.1"/>
</dbReference>
<keyword evidence="1" id="KW-1133">Transmembrane helix</keyword>
<keyword evidence="1" id="KW-0812">Transmembrane</keyword>
<dbReference type="Proteomes" id="UP000244727">
    <property type="component" value="Chromosome"/>
</dbReference>
<feature type="transmembrane region" description="Helical" evidence="1">
    <location>
        <begin position="25"/>
        <end position="45"/>
    </location>
</feature>
<dbReference type="EMBL" id="CP028858">
    <property type="protein sequence ID" value="AWB27278.1"/>
    <property type="molecule type" value="Genomic_DNA"/>
</dbReference>
<name>A0A2R4X0F5_9EURY</name>
<reference evidence="2 3" key="1">
    <citation type="submission" date="2018-04" db="EMBL/GenBank/DDBJ databases">
        <title>Halococcoides cellulosivorans gen. nov., sp. nov., an extremely halophilic cellulose-utilizing haloarchaeon from hypersaline lakes.</title>
        <authorList>
            <person name="Sorokin D.Y."/>
            <person name="Toshchakov S.V."/>
            <person name="Samarov N.I."/>
            <person name="Korzhenkov A."/>
            <person name="Kublanov I.V."/>
        </authorList>
    </citation>
    <scope>NUCLEOTIDE SEQUENCE [LARGE SCALE GENOMIC DNA]</scope>
    <source>
        <strain evidence="2 3">HArcel1</strain>
    </source>
</reference>
<dbReference type="InterPro" id="IPR055952">
    <property type="entry name" value="DUF7530"/>
</dbReference>
<dbReference type="GeneID" id="36512033"/>
<dbReference type="Pfam" id="PF24374">
    <property type="entry name" value="DUF7530"/>
    <property type="match status" value="1"/>
</dbReference>
<dbReference type="KEGG" id="harc:HARCEL1_05960"/>
<dbReference type="AlphaFoldDB" id="A0A2R4X0F5"/>
<evidence type="ECO:0000313" key="3">
    <source>
        <dbReference type="Proteomes" id="UP000244727"/>
    </source>
</evidence>
<protein>
    <submittedName>
        <fullName evidence="2">Uncharacterized protein</fullName>
    </submittedName>
</protein>
<accession>A0A2R4X0F5</accession>
<proteinExistence type="predicted"/>
<feature type="transmembrane region" description="Helical" evidence="1">
    <location>
        <begin position="173"/>
        <end position="194"/>
    </location>
</feature>
<gene>
    <name evidence="2" type="ORF">HARCEL1_05960</name>
</gene>